<evidence type="ECO:0000313" key="1">
    <source>
        <dbReference type="EMBL" id="AKC95470.1"/>
    </source>
</evidence>
<dbReference type="RefSeq" id="WP_046328576.1">
    <property type="nucleotide sequence ID" value="NZ_CP011280.1"/>
</dbReference>
<dbReference type="HOGENOM" id="CLU_1348184_0_0_0"/>
<dbReference type="Proteomes" id="UP000033103">
    <property type="component" value="Chromosome"/>
</dbReference>
<dbReference type="STRING" id="187101.VC03_02820"/>
<dbReference type="PATRIC" id="fig|1069640.6.peg.547"/>
<keyword evidence="2" id="KW-1185">Reference proteome</keyword>
<gene>
    <name evidence="1" type="ORF">VC03_02820</name>
</gene>
<dbReference type="AlphaFoldDB" id="A0A0E3ZA82"/>
<dbReference type="KEGG" id="sns:VC03_02820"/>
<organism evidence="1 2">
    <name type="scientific">Sneathia vaginalis</name>
    <dbReference type="NCBI Taxonomy" id="187101"/>
    <lineage>
        <taxon>Bacteria</taxon>
        <taxon>Fusobacteriati</taxon>
        <taxon>Fusobacteriota</taxon>
        <taxon>Fusobacteriia</taxon>
        <taxon>Fusobacteriales</taxon>
        <taxon>Leptotrichiaceae</taxon>
        <taxon>Sneathia</taxon>
    </lineage>
</organism>
<dbReference type="EMBL" id="CP011280">
    <property type="protein sequence ID" value="AKC95470.1"/>
    <property type="molecule type" value="Genomic_DNA"/>
</dbReference>
<accession>A0A0E3ZA82</accession>
<sequence length="203" mass="23890">MRKVKPQQNKIKEKIIVKKVNENKPTYILAKCLLELPLAIKRAFNVSSKEIYDYVKDNKKIPYKSEVLKEEWYAGLEVCMNRWLKLTERLKIKRGMLEIANSSYVTDEFVKCVSVNVAYVQEHFIKERLTKIDDDPLAHAVTLIALISTIQQILEYKNLEMEKKDLKYMRWLTSTYTDMLCGVLHDIDSYHGFYLTTQIKKSS</sequence>
<proteinExistence type="predicted"/>
<protein>
    <submittedName>
        <fullName evidence="1">Uncharacterized protein</fullName>
    </submittedName>
</protein>
<evidence type="ECO:0000313" key="2">
    <source>
        <dbReference type="Proteomes" id="UP000033103"/>
    </source>
</evidence>
<reference evidence="1 2" key="1">
    <citation type="journal article" date="2012" name="BMC Genomics">
        <title>Genomic sequence analysis and characterization of Sneathia amnii sp. nov.</title>
        <authorList>
            <consortium name="Vaginal Microbiome Consortium (additional members)"/>
            <person name="Harwich M.D.Jr."/>
            <person name="Serrano M.G."/>
            <person name="Fettweis J.M."/>
            <person name="Alves J.M."/>
            <person name="Reimers M.A."/>
            <person name="Buck G.A."/>
            <person name="Jefferson K.K."/>
        </authorList>
    </citation>
    <scope>NUCLEOTIDE SEQUENCE [LARGE SCALE GENOMIC DNA]</scope>
    <source>
        <strain evidence="1 2">SN35</strain>
    </source>
</reference>
<name>A0A0E3ZA82_9FUSO</name>